<protein>
    <recommendedName>
        <fullName evidence="7">Major facilitator superfamily (MFS) profile domain-containing protein</fullName>
    </recommendedName>
</protein>
<dbReference type="EMBL" id="SRPW01001958">
    <property type="protein sequence ID" value="KAG5997355.1"/>
    <property type="molecule type" value="Genomic_DNA"/>
</dbReference>
<dbReference type="SUPFAM" id="SSF103473">
    <property type="entry name" value="MFS general substrate transporter"/>
    <property type="match status" value="1"/>
</dbReference>
<name>A0A9P7N5Y2_9HYPO</name>
<feature type="transmembrane region" description="Helical" evidence="6">
    <location>
        <begin position="36"/>
        <end position="58"/>
    </location>
</feature>
<feature type="transmembrane region" description="Helical" evidence="6">
    <location>
        <begin position="152"/>
        <end position="172"/>
    </location>
</feature>
<feature type="transmembrane region" description="Helical" evidence="6">
    <location>
        <begin position="315"/>
        <end position="338"/>
    </location>
</feature>
<evidence type="ECO:0000256" key="4">
    <source>
        <dbReference type="ARBA" id="ARBA00022989"/>
    </source>
</evidence>
<evidence type="ECO:0000313" key="9">
    <source>
        <dbReference type="Proteomes" id="UP000748025"/>
    </source>
</evidence>
<feature type="transmembrane region" description="Helical" evidence="6">
    <location>
        <begin position="378"/>
        <end position="399"/>
    </location>
</feature>
<comment type="caution">
    <text evidence="8">The sequence shown here is derived from an EMBL/GenBank/DDBJ whole genome shotgun (WGS) entry which is preliminary data.</text>
</comment>
<feature type="domain" description="Major facilitator superfamily (MFS) profile" evidence="7">
    <location>
        <begin position="1"/>
        <end position="404"/>
    </location>
</feature>
<evidence type="ECO:0000259" key="7">
    <source>
        <dbReference type="PROSITE" id="PS50850"/>
    </source>
</evidence>
<gene>
    <name evidence="8" type="ORF">E4U43_002646</name>
</gene>
<dbReference type="GO" id="GO:0016020">
    <property type="term" value="C:membrane"/>
    <property type="evidence" value="ECO:0007669"/>
    <property type="project" value="UniProtKB-SubCell"/>
</dbReference>
<dbReference type="PANTHER" id="PTHR43791">
    <property type="entry name" value="PERMEASE-RELATED"/>
    <property type="match status" value="1"/>
</dbReference>
<dbReference type="InterPro" id="IPR020846">
    <property type="entry name" value="MFS_dom"/>
</dbReference>
<dbReference type="Gene3D" id="1.20.1250.20">
    <property type="entry name" value="MFS general substrate transporter like domains"/>
    <property type="match status" value="1"/>
</dbReference>
<evidence type="ECO:0000256" key="2">
    <source>
        <dbReference type="ARBA" id="ARBA00022448"/>
    </source>
</evidence>
<feature type="transmembrane region" description="Helical" evidence="6">
    <location>
        <begin position="345"/>
        <end position="366"/>
    </location>
</feature>
<keyword evidence="4 6" id="KW-1133">Transmembrane helix</keyword>
<evidence type="ECO:0000256" key="1">
    <source>
        <dbReference type="ARBA" id="ARBA00004141"/>
    </source>
</evidence>
<dbReference type="PROSITE" id="PS50850">
    <property type="entry name" value="MFS"/>
    <property type="match status" value="1"/>
</dbReference>
<dbReference type="Proteomes" id="UP000748025">
    <property type="component" value="Unassembled WGS sequence"/>
</dbReference>
<dbReference type="OrthoDB" id="1932925at2759"/>
<dbReference type="PANTHER" id="PTHR43791:SF74">
    <property type="entry name" value="TRANSPORTER, PUTATIVE (AFU_ORTHOLOGUE AFUA_1G17530)-RELATED"/>
    <property type="match status" value="1"/>
</dbReference>
<evidence type="ECO:0000256" key="5">
    <source>
        <dbReference type="ARBA" id="ARBA00023136"/>
    </source>
</evidence>
<proteinExistence type="predicted"/>
<feature type="transmembrane region" description="Helical" evidence="6">
    <location>
        <begin position="65"/>
        <end position="85"/>
    </location>
</feature>
<keyword evidence="3 6" id="KW-0812">Transmembrane</keyword>
<dbReference type="AlphaFoldDB" id="A0A9P7N5Y2"/>
<evidence type="ECO:0000256" key="3">
    <source>
        <dbReference type="ARBA" id="ARBA00022692"/>
    </source>
</evidence>
<keyword evidence="2" id="KW-0813">Transport</keyword>
<feature type="transmembrane region" description="Helical" evidence="6">
    <location>
        <begin position="252"/>
        <end position="274"/>
    </location>
</feature>
<dbReference type="GO" id="GO:0022857">
    <property type="term" value="F:transmembrane transporter activity"/>
    <property type="evidence" value="ECO:0007669"/>
    <property type="project" value="InterPro"/>
</dbReference>
<sequence>MQLAVTYALQFYGKAVLGQAVIFGLGTDLGLHGLEYSWAILNFSFGYMIGTYPISFVAQKYSPRIVITAIMFLWAIIIMASAAFTSYRGMLINRFFLGFVGSGVSPIFMLVTEQVLRSSLWYACSGGSFLLFPFINYGLGRISGRALHPWKYMYLIAGAVTFLWAGALYFLFPDTPQDTKGFNDEERRLLMERMRGNNAGGENRDFKAYQLREALLDYRFWGLVILSTTSCTGSGVIGAFGSIMFNGMGFDIFTAVLLNVPIGALALFSIIGSGYLERVIPNSRHYIIAASCLPVMIGCGLLWKLDSSSRAGRIIGFYLISFFCSAWIQCIGLGISNVAGSTKKAVYAAATFMGYSLGNVIGPLIFNATWGPRYDQSFLGLMICFAVCFATALALRAMLVRENNRREREFGPPETSHGLQDLTDRENTSFRYNL</sequence>
<dbReference type="InterPro" id="IPR011701">
    <property type="entry name" value="MFS"/>
</dbReference>
<accession>A0A9P7N5Y2</accession>
<organism evidence="8 9">
    <name type="scientific">Claviceps pusilla</name>
    <dbReference type="NCBI Taxonomy" id="123648"/>
    <lineage>
        <taxon>Eukaryota</taxon>
        <taxon>Fungi</taxon>
        <taxon>Dikarya</taxon>
        <taxon>Ascomycota</taxon>
        <taxon>Pezizomycotina</taxon>
        <taxon>Sordariomycetes</taxon>
        <taxon>Hypocreomycetidae</taxon>
        <taxon>Hypocreales</taxon>
        <taxon>Clavicipitaceae</taxon>
        <taxon>Claviceps</taxon>
    </lineage>
</organism>
<dbReference type="InterPro" id="IPR036259">
    <property type="entry name" value="MFS_trans_sf"/>
</dbReference>
<feature type="transmembrane region" description="Helical" evidence="6">
    <location>
        <begin position="120"/>
        <end position="140"/>
    </location>
</feature>
<feature type="transmembrane region" description="Helical" evidence="6">
    <location>
        <begin position="286"/>
        <end position="303"/>
    </location>
</feature>
<feature type="transmembrane region" description="Helical" evidence="6">
    <location>
        <begin position="91"/>
        <end position="111"/>
    </location>
</feature>
<feature type="transmembrane region" description="Helical" evidence="6">
    <location>
        <begin position="220"/>
        <end position="240"/>
    </location>
</feature>
<keyword evidence="5 6" id="KW-0472">Membrane</keyword>
<dbReference type="Pfam" id="PF07690">
    <property type="entry name" value="MFS_1"/>
    <property type="match status" value="1"/>
</dbReference>
<evidence type="ECO:0000256" key="6">
    <source>
        <dbReference type="SAM" id="Phobius"/>
    </source>
</evidence>
<evidence type="ECO:0000313" key="8">
    <source>
        <dbReference type="EMBL" id="KAG5997355.1"/>
    </source>
</evidence>
<keyword evidence="9" id="KW-1185">Reference proteome</keyword>
<comment type="subcellular location">
    <subcellularLocation>
        <location evidence="1">Membrane</location>
        <topology evidence="1">Multi-pass membrane protein</topology>
    </subcellularLocation>
</comment>
<reference evidence="8" key="1">
    <citation type="journal article" date="2020" name="bioRxiv">
        <title>Whole genome comparisons of ergot fungi reveals the divergence and evolution of species within the genus Claviceps are the result of varying mechanisms driving genome evolution and host range expansion.</title>
        <authorList>
            <person name="Wyka S.A."/>
            <person name="Mondo S.J."/>
            <person name="Liu M."/>
            <person name="Dettman J."/>
            <person name="Nalam V."/>
            <person name="Broders K.D."/>
        </authorList>
    </citation>
    <scope>NUCLEOTIDE SEQUENCE</scope>
    <source>
        <strain evidence="8">CCC 602</strain>
    </source>
</reference>